<proteinExistence type="predicted"/>
<dbReference type="RefSeq" id="WP_090659579.1">
    <property type="nucleotide sequence ID" value="NZ_FOXQ01000008.1"/>
</dbReference>
<sequence length="397" mass="45740">MGEGYALEWLDNLITVTLNPVNPKHVIASPEDIAKLERLVIEEKNKVEEAIKTQVFNLDDDVKIKSSINKYHSSLVNLLEHAFENRSRISKHKPLKQVFNTTIACMDELLALIERRFNRYLSKDEQVPFTYLIAQKKALAGRLEVLASEPYLSSQPAFGIVKNELEKFLSYADVEHTYTFKELLYIKDLCIDLKKVKTVHEPAIYTPLDELLIRLNFNSRPYIHILCKQLADLLNNIEKPEEKMSNLLLYFKAFRQVNRKPGAVFNACDASLHTQVATWLKQEISYTRKQIQYSGSLLKEAVNSDKRNMKHKIAEKLLVKLSVDQIALVLRAADEIKIIVARSLNSVFKSIVPHLSTPGHEDISYDSMRSKSYAAELRDKELVIQTLQQIIKKIREY</sequence>
<dbReference type="Proteomes" id="UP000199031">
    <property type="component" value="Unassembled WGS sequence"/>
</dbReference>
<organism evidence="1 2">
    <name type="scientific">Parafilimonas terrae</name>
    <dbReference type="NCBI Taxonomy" id="1465490"/>
    <lineage>
        <taxon>Bacteria</taxon>
        <taxon>Pseudomonadati</taxon>
        <taxon>Bacteroidota</taxon>
        <taxon>Chitinophagia</taxon>
        <taxon>Chitinophagales</taxon>
        <taxon>Chitinophagaceae</taxon>
        <taxon>Parafilimonas</taxon>
    </lineage>
</organism>
<gene>
    <name evidence="1" type="ORF">SAMN05444277_108144</name>
</gene>
<evidence type="ECO:0000313" key="2">
    <source>
        <dbReference type="Proteomes" id="UP000199031"/>
    </source>
</evidence>
<evidence type="ECO:0000313" key="1">
    <source>
        <dbReference type="EMBL" id="SFQ30660.1"/>
    </source>
</evidence>
<keyword evidence="2" id="KW-1185">Reference proteome</keyword>
<protein>
    <submittedName>
        <fullName evidence="1">Uncharacterized protein</fullName>
    </submittedName>
</protein>
<name>A0A1I5XFC6_9BACT</name>
<dbReference type="AlphaFoldDB" id="A0A1I5XFC6"/>
<accession>A0A1I5XFC6</accession>
<dbReference type="OrthoDB" id="636834at2"/>
<dbReference type="STRING" id="1465490.SAMN05444277_108144"/>
<dbReference type="EMBL" id="FOXQ01000008">
    <property type="protein sequence ID" value="SFQ30660.1"/>
    <property type="molecule type" value="Genomic_DNA"/>
</dbReference>
<reference evidence="1 2" key="1">
    <citation type="submission" date="2016-10" db="EMBL/GenBank/DDBJ databases">
        <authorList>
            <person name="de Groot N.N."/>
        </authorList>
    </citation>
    <scope>NUCLEOTIDE SEQUENCE [LARGE SCALE GENOMIC DNA]</scope>
    <source>
        <strain evidence="1 2">DSM 28286</strain>
    </source>
</reference>